<name>A0A6N7LVY6_9GAMM</name>
<sequence>MTNRHPGASGHVGDFMFTAISGGRQPLIRSLVLTALASSLLVACGGDASSNGSATTTPSPTANEAAPQAGPVDPPEIPVVARRLPAYQTPGLALAEVDPDANTASCRAERALTGAANYQVLLTSASGETISFQVMEPASVDCVTGHPLMLHGHGFGGQRVTDPAGTQLQRLLDNGYTVISIDQRGFNESSGTVRVMDPNFEGRDLLQILDWAETHLDYLAHDRQPAGGFNLAAGATGGSYGGMYQLLIHNIDPQHRLDVLTPDITPHDLRYSLNPNGTIKSAWDLLLVAGGERGANQPLLGGLDPAIKETLLRGATFNVMHEGALPFFYYHSAAYFLDALPADQQPPMDFLTAPIAGGLEYEFAAVQPEAVDILFSQGIRDTLFNFNEAWENFQGYRALGGDVRLMGHESGHILPEIAGLLDQLGPLAEGVAPLQDLLNSLGADLPELQQAGGAAACGELSRNDAVLAFLNEKLEPPRAEVLDAAMLGQVDRLQNEVCLPLKDGEAVWRSLAQIDDENRVETTVPVTPVPIPNSLLGLSSLLAPVFIPLDDLPENLPGVAGIGALDVTLGLPLLGVPEYCNAGVDLPEELPATGCDAIVHVGWGARVGTEAPRLIDDQLTPLRGLGGHRVNMVGVADALQEDEELGLLVYGYHLQYLSSLSRDVLVPAVTLSGTVQVPVL</sequence>
<reference evidence="3 4" key="1">
    <citation type="submission" date="2019-10" db="EMBL/GenBank/DDBJ databases">
        <title>Alcanivorax sp.PA15-N-34 draft genome sequence.</title>
        <authorList>
            <person name="Liao X."/>
            <person name="Shao Z."/>
        </authorList>
    </citation>
    <scope>NUCLEOTIDE SEQUENCE [LARGE SCALE GENOMIC DNA]</scope>
    <source>
        <strain evidence="3 4">PA15-N-34</strain>
    </source>
</reference>
<dbReference type="EMBL" id="WIRE01000002">
    <property type="protein sequence ID" value="MQX54562.1"/>
    <property type="molecule type" value="Genomic_DNA"/>
</dbReference>
<dbReference type="InterPro" id="IPR000383">
    <property type="entry name" value="Xaa-Pro-like_dom"/>
</dbReference>
<evidence type="ECO:0000256" key="1">
    <source>
        <dbReference type="SAM" id="MobiDB-lite"/>
    </source>
</evidence>
<keyword evidence="4" id="KW-1185">Reference proteome</keyword>
<dbReference type="Proteomes" id="UP000469421">
    <property type="component" value="Unassembled WGS sequence"/>
</dbReference>
<dbReference type="Gene3D" id="3.40.50.1820">
    <property type="entry name" value="alpha/beta hydrolase"/>
    <property type="match status" value="1"/>
</dbReference>
<feature type="region of interest" description="Disordered" evidence="1">
    <location>
        <begin position="47"/>
        <end position="75"/>
    </location>
</feature>
<accession>A0A6N7LVY6</accession>
<organism evidence="3 4">
    <name type="scientific">Alcanivorax sediminis</name>
    <dbReference type="NCBI Taxonomy" id="2663008"/>
    <lineage>
        <taxon>Bacteria</taxon>
        <taxon>Pseudomonadati</taxon>
        <taxon>Pseudomonadota</taxon>
        <taxon>Gammaproteobacteria</taxon>
        <taxon>Oceanospirillales</taxon>
        <taxon>Alcanivoracaceae</taxon>
        <taxon>Alcanivorax</taxon>
    </lineage>
</organism>
<dbReference type="GO" id="GO:0016787">
    <property type="term" value="F:hydrolase activity"/>
    <property type="evidence" value="ECO:0007669"/>
    <property type="project" value="InterPro"/>
</dbReference>
<protein>
    <submittedName>
        <fullName evidence="3">Peptidase S15</fullName>
    </submittedName>
</protein>
<gene>
    <name evidence="3" type="ORF">GFN93_15015</name>
</gene>
<feature type="domain" description="Xaa-Pro dipeptidyl-peptidase-like" evidence="2">
    <location>
        <begin position="147"/>
        <end position="281"/>
    </location>
</feature>
<evidence type="ECO:0000313" key="3">
    <source>
        <dbReference type="EMBL" id="MQX54562.1"/>
    </source>
</evidence>
<dbReference type="SUPFAM" id="SSF53474">
    <property type="entry name" value="alpha/beta-Hydrolases"/>
    <property type="match status" value="1"/>
</dbReference>
<feature type="compositionally biased region" description="Polar residues" evidence="1">
    <location>
        <begin position="48"/>
        <end position="62"/>
    </location>
</feature>
<dbReference type="InterPro" id="IPR029058">
    <property type="entry name" value="AB_hydrolase_fold"/>
</dbReference>
<evidence type="ECO:0000259" key="2">
    <source>
        <dbReference type="Pfam" id="PF02129"/>
    </source>
</evidence>
<proteinExistence type="predicted"/>
<evidence type="ECO:0000313" key="4">
    <source>
        <dbReference type="Proteomes" id="UP000469421"/>
    </source>
</evidence>
<dbReference type="AlphaFoldDB" id="A0A6N7LVY6"/>
<comment type="caution">
    <text evidence="3">The sequence shown here is derived from an EMBL/GenBank/DDBJ whole genome shotgun (WGS) entry which is preliminary data.</text>
</comment>
<dbReference type="Pfam" id="PF02129">
    <property type="entry name" value="Peptidase_S15"/>
    <property type="match status" value="1"/>
</dbReference>
<dbReference type="RefSeq" id="WP_153502135.1">
    <property type="nucleotide sequence ID" value="NZ_WIRE01000002.1"/>
</dbReference>